<dbReference type="Gene3D" id="2.60.120.260">
    <property type="entry name" value="Galactose-binding domain-like"/>
    <property type="match status" value="1"/>
</dbReference>
<feature type="disulfide bond" evidence="11">
    <location>
        <begin position="1393"/>
        <end position="1410"/>
    </location>
</feature>
<feature type="domain" description="Laminin EGF-like" evidence="16">
    <location>
        <begin position="1923"/>
        <end position="1975"/>
    </location>
</feature>
<feature type="disulfide bond" evidence="11">
    <location>
        <begin position="1947"/>
        <end position="1956"/>
    </location>
</feature>
<dbReference type="PROSITE" id="PS00022">
    <property type="entry name" value="EGF_1"/>
    <property type="match status" value="1"/>
</dbReference>
<feature type="disulfide bond" evidence="11">
    <location>
        <begin position="600"/>
        <end position="612"/>
    </location>
</feature>
<dbReference type="EMBL" id="AP028917">
    <property type="protein sequence ID" value="BES98612.1"/>
    <property type="molecule type" value="Genomic_DNA"/>
</dbReference>
<feature type="disulfide bond" evidence="11">
    <location>
        <begin position="554"/>
        <end position="566"/>
    </location>
</feature>
<dbReference type="PANTHER" id="PTHR10574:SF406">
    <property type="entry name" value="LAMININ SUBUNIT ALPHA 5"/>
    <property type="match status" value="1"/>
</dbReference>
<keyword evidence="5" id="KW-0677">Repeat</keyword>
<dbReference type="Gene3D" id="2.10.25.10">
    <property type="entry name" value="Laminin"/>
    <property type="match status" value="21"/>
</dbReference>
<keyword evidence="2" id="KW-0964">Secreted</keyword>
<dbReference type="PROSITE" id="PS51117">
    <property type="entry name" value="LAMININ_NTER"/>
    <property type="match status" value="1"/>
</dbReference>
<dbReference type="Pfam" id="PF00054">
    <property type="entry name" value="Laminin_G_1"/>
    <property type="match status" value="1"/>
</dbReference>
<evidence type="ECO:0000259" key="15">
    <source>
        <dbReference type="PROSITE" id="PS50025"/>
    </source>
</evidence>
<feature type="domain" description="Laminin EGF-like" evidence="16">
    <location>
        <begin position="1865"/>
        <end position="1922"/>
    </location>
</feature>
<feature type="domain" description="Laminin EGF-like" evidence="16">
    <location>
        <begin position="1815"/>
        <end position="1864"/>
    </location>
</feature>
<feature type="disulfide bond" evidence="11">
    <location>
        <begin position="1529"/>
        <end position="1541"/>
    </location>
</feature>
<dbReference type="PRINTS" id="PR00011">
    <property type="entry name" value="EGFLAMININ"/>
</dbReference>
<dbReference type="Proteomes" id="UP001307889">
    <property type="component" value="Chromosome 9"/>
</dbReference>
<feature type="domain" description="Laminin EGF-like" evidence="16">
    <location>
        <begin position="462"/>
        <end position="507"/>
    </location>
</feature>
<feature type="disulfide bond" evidence="11">
    <location>
        <begin position="1504"/>
        <end position="1513"/>
    </location>
</feature>
<dbReference type="CDD" id="cd00055">
    <property type="entry name" value="EGF_Lam"/>
    <property type="match status" value="21"/>
</dbReference>
<dbReference type="Pfam" id="PF24973">
    <property type="entry name" value="EGF_LMN_ATRN"/>
    <property type="match status" value="1"/>
</dbReference>
<feature type="coiled-coil region" evidence="12">
    <location>
        <begin position="2434"/>
        <end position="2461"/>
    </location>
</feature>
<feature type="domain" description="Laminin EGF-like" evidence="16">
    <location>
        <begin position="600"/>
        <end position="649"/>
    </location>
</feature>
<dbReference type="InterPro" id="IPR010307">
    <property type="entry name" value="Laminin_dom_II"/>
</dbReference>
<comment type="subcellular location">
    <subcellularLocation>
        <location evidence="1">Secreted</location>
        <location evidence="1">Extracellular space</location>
        <location evidence="1">Extracellular matrix</location>
        <location evidence="1">Basement membrane</location>
    </subcellularLocation>
</comment>
<feature type="domain" description="Laminin EGF-like" evidence="16">
    <location>
        <begin position="2023"/>
        <end position="2069"/>
    </location>
</feature>
<feature type="domain" description="Laminin EGF-like" evidence="16">
    <location>
        <begin position="1529"/>
        <end position="1579"/>
    </location>
</feature>
<dbReference type="InterPro" id="IPR002049">
    <property type="entry name" value="LE_dom"/>
</dbReference>
<protein>
    <submittedName>
        <fullName evidence="19">LamNT</fullName>
    </submittedName>
</protein>
<dbReference type="SUPFAM" id="SSF58104">
    <property type="entry name" value="Methyl-accepting chemotaxis protein (MCP) signaling domain"/>
    <property type="match status" value="1"/>
</dbReference>
<dbReference type="SUPFAM" id="SSF57196">
    <property type="entry name" value="EGF/Laminin"/>
    <property type="match status" value="17"/>
</dbReference>
<evidence type="ECO:0000256" key="14">
    <source>
        <dbReference type="SAM" id="Phobius"/>
    </source>
</evidence>
<feature type="disulfide bond" evidence="10">
    <location>
        <begin position="3634"/>
        <end position="3661"/>
    </location>
</feature>
<keyword evidence="9 11" id="KW-0424">Laminin EGF-like domain</keyword>
<dbReference type="SMART" id="SM00136">
    <property type="entry name" value="LamNT"/>
    <property type="match status" value="1"/>
</dbReference>
<evidence type="ECO:0000256" key="5">
    <source>
        <dbReference type="ARBA" id="ARBA00022737"/>
    </source>
</evidence>
<evidence type="ECO:0000256" key="6">
    <source>
        <dbReference type="ARBA" id="ARBA00022869"/>
    </source>
</evidence>
<feature type="domain" description="Laminin G" evidence="15">
    <location>
        <begin position="3067"/>
        <end position="3234"/>
    </location>
</feature>
<gene>
    <name evidence="19" type="ORF">NTJ_11427</name>
</gene>
<feature type="disulfide bond" evidence="11">
    <location>
        <begin position="1834"/>
        <end position="1843"/>
    </location>
</feature>
<accession>A0ABN7B4Q2</accession>
<feature type="disulfide bond" evidence="11">
    <location>
        <begin position="1412"/>
        <end position="1421"/>
    </location>
</feature>
<evidence type="ECO:0000259" key="16">
    <source>
        <dbReference type="PROSITE" id="PS50027"/>
    </source>
</evidence>
<keyword evidence="8" id="KW-0325">Glycoprotein</keyword>
<dbReference type="InterPro" id="IPR001791">
    <property type="entry name" value="Laminin_G"/>
</dbReference>
<feature type="domain" description="Laminin G" evidence="15">
    <location>
        <begin position="3305"/>
        <end position="3481"/>
    </location>
</feature>
<dbReference type="InterPro" id="IPR008211">
    <property type="entry name" value="Laminin_N"/>
</dbReference>
<evidence type="ECO:0000256" key="12">
    <source>
        <dbReference type="SAM" id="Coils"/>
    </source>
</evidence>
<feature type="disulfide bond" evidence="11">
    <location>
        <begin position="464"/>
        <end position="481"/>
    </location>
</feature>
<feature type="disulfide bond" evidence="11">
    <location>
        <begin position="556"/>
        <end position="573"/>
    </location>
</feature>
<evidence type="ECO:0000256" key="10">
    <source>
        <dbReference type="PROSITE-ProRule" id="PRU00122"/>
    </source>
</evidence>
<dbReference type="InterPro" id="IPR050440">
    <property type="entry name" value="Laminin/Netrin_ECM"/>
</dbReference>
<dbReference type="PROSITE" id="PS50027">
    <property type="entry name" value="EGF_LAM_2"/>
    <property type="match status" value="12"/>
</dbReference>
<feature type="domain" description="Laminin EGF-like" evidence="16">
    <location>
        <begin position="554"/>
        <end position="599"/>
    </location>
</feature>
<reference evidence="19 20" key="1">
    <citation type="submission" date="2023-09" db="EMBL/GenBank/DDBJ databases">
        <title>Nesidiocoris tenuis whole genome shotgun sequence.</title>
        <authorList>
            <person name="Shibata T."/>
            <person name="Shimoda M."/>
            <person name="Kobayashi T."/>
            <person name="Uehara T."/>
        </authorList>
    </citation>
    <scope>NUCLEOTIDE SEQUENCE [LARGE SCALE GENOMIC DNA]</scope>
    <source>
        <strain evidence="19 20">Japan</strain>
    </source>
</reference>
<feature type="domain" description="Laminin EGF-like" evidence="16">
    <location>
        <begin position="1482"/>
        <end position="1528"/>
    </location>
</feature>
<feature type="domain" description="Laminin EGF-like" evidence="16">
    <location>
        <begin position="508"/>
        <end position="553"/>
    </location>
</feature>
<feature type="disulfide bond" evidence="11">
    <location>
        <begin position="508"/>
        <end position="520"/>
    </location>
</feature>
<dbReference type="SMART" id="SM00181">
    <property type="entry name" value="EGF"/>
    <property type="match status" value="9"/>
</dbReference>
<feature type="disulfide bond" evidence="11">
    <location>
        <begin position="2043"/>
        <end position="2052"/>
    </location>
</feature>
<dbReference type="Gene3D" id="2.60.120.200">
    <property type="match status" value="5"/>
</dbReference>
<keyword evidence="14" id="KW-0812">Transmembrane</keyword>
<feature type="disulfide bond" evidence="11">
    <location>
        <begin position="620"/>
        <end position="629"/>
    </location>
</feature>
<feature type="disulfide bond" evidence="11">
    <location>
        <begin position="510"/>
        <end position="527"/>
    </location>
</feature>
<evidence type="ECO:0000256" key="9">
    <source>
        <dbReference type="ARBA" id="ARBA00023292"/>
    </source>
</evidence>
<evidence type="ECO:0000256" key="11">
    <source>
        <dbReference type="PROSITE-ProRule" id="PRU00460"/>
    </source>
</evidence>
<keyword evidence="20" id="KW-1185">Reference proteome</keyword>
<name>A0ABN7B4Q2_9HEMI</name>
<dbReference type="SMART" id="SM00281">
    <property type="entry name" value="LamB"/>
    <property type="match status" value="1"/>
</dbReference>
<evidence type="ECO:0000256" key="1">
    <source>
        <dbReference type="ARBA" id="ARBA00004302"/>
    </source>
</evidence>
<feature type="domain" description="Laminin N-terminal" evidence="18">
    <location>
        <begin position="36"/>
        <end position="288"/>
    </location>
</feature>
<feature type="disulfide bond" evidence="11">
    <location>
        <begin position="1893"/>
        <end position="1902"/>
    </location>
</feature>
<evidence type="ECO:0000256" key="4">
    <source>
        <dbReference type="ARBA" id="ARBA00022729"/>
    </source>
</evidence>
<dbReference type="CDD" id="cd00110">
    <property type="entry name" value="LamG"/>
    <property type="match status" value="5"/>
</dbReference>
<dbReference type="Pfam" id="PF00052">
    <property type="entry name" value="Laminin_B"/>
    <property type="match status" value="1"/>
</dbReference>
<keyword evidence="3" id="KW-0272">Extracellular matrix</keyword>
<feature type="domain" description="Laminin IV type A" evidence="17">
    <location>
        <begin position="1600"/>
        <end position="1781"/>
    </location>
</feature>
<sequence length="3664" mass="404448">MPPRLGDGQRAPTGAGRSARIFAFLAAAAQIFAITCGEVLTPPYFNIAERRRAEASYTCGEGVQEPELYCKLVGAMQDYRDSDKRVISGQICDYCDPTRPDKSHPPSYAVDGAETYWISPPLSRGNEYNQVNFTIYLGQEFHVAYIIIKMGISPRPGLWVLERSADNGLTYKPWQYFAETPSECEHHFGAESLQEISRDDSVICTTMFSKTLPFEHGEILVSLLNDRPSAEDFFNSTVLQEWTRATNVRLRFLRTQTLLGHLMSVERGDATVTRRYFYSIKDISIGGRCRCNGHADVCIPKEDNQYFLKCLCQHNTCGDNCDVCCENKVQKKWRQSKTNELFLCEECNCNKHSETCVYNETIDNLHLSMDIHGKFEGGGECKNCRDNTEGINCEKCVAGFYRPWSKNISEKDACVPCNCTGIEFTGNCEEGSGKCECKHNYDKPDCDACAFGFTDFPECVPCKCDVMGTQGSICDPIQNVCPCKPEFSGDRCDQCDDGYFNFPNCTYCDCNPVGSQQDTCDKMTGECECKDNFAPSKCNVCANGYYKFPECLACSCDHRGTKDSICNKETGTCLCKEGFGGPRCDQCLPGFKDFPNCVPCNCSDVGSSSHSCDLSGKCACYERYSGKQCDQCSPGYYNYPDCLECGCKPEGSYGKSCNEQGDCNCRPEFEGKLCDQCKEGYYNYPLCEQCDCVPAGVTKNFSGCGSQIAKGLLCDCKPRVTGRRCSECKPLYWNLQEYSPEGCIDCDCYTPGVIGGIAECDDKNSGQCYCKRSVVSRECKECADGSYDLQESNIFGCTDCGCDIGGALDSICNKTTGACKCKNRIEGRTCNKPLEQHYFPTLHQLSFEVEDGVTPENHPVRYGFSESEFPGFSWKGYAFFSRFQDSIKLDIEIEHAALYRILVRYVNLLDEPVVGRIILRPISDLETKLDVLFPPSREPNFVTVSGLAGGVPSPFIVSESSGKQWELIMNVDQYLLVDYIVLLPSSYFEGNILVEDVKTPCTRENARLSRGLCLMFAYPMISQFQPSYTEQAYGENPNEPLLEFYQEEFGNLDTMAKLNARQPILRYDLSPPKRERFVLVVNYYSPADTNDTVPVLVELNDYNHIERGKVHLTPCRYAWVCRQVVLDSSGRFGYFNNTSDKSTVTLQLDPDRIDPNQDVAIESIAAIPFDSWSSGYVKPSPTCVMIDGACQVATYPPSLDLKKVEIESEPNTTKSLAIPDSLFDKSVGLASLQENPNGVGVSGNVFLPGNYLFIVQYSQPFDPGFNMSVNISYGNQKTDGVLRTEHCPSNVGCRATVTDVKGNRVFPIDDDFQLTFKSMPDKRLWLDYVLVAPESKFKEVLMSEGPVSNVDRYREECGRDHFHIDPNTTSEFCRNSIFTVTTQFNNGALQCSCNPAGSTSLHCNKFGGQCECKNNVIGRRCDECKTGTYDFPNCKPCDCPNYAYCDIYTGKCLCAPNVESPACEKCKPNTFAYHPIFGCLECNCHPQGVNGSLQCDDDDGTCQCRENIAGRMCNACKPGFHGFPSCEECDCDLRGTTEGICDAETAECLCKDNVEGSVCDICKEGSFFIDEENDKGCTECFCFNRTNACASSRLYRNEISNLDDWGIVTIQVKSNVNITEQPTAIERLQDSIGIDLTAAELVDQQVYFSAPDIYLGNKLTSDGGKLSYTVFCTTGISGERVRGPDIILSGAGLNLLHYSLQLPQANVPTDLSIKLSNLNFQFFNGLTVSREQFMQVLQDLEAIYIRATYWEKSVTTSISNIKMDTASDNYTGMGLALSVEECFCPPGYTGLSCEECSDGYYRSTTGSFGGFCVPCQCNGHADTCDKVTGVCKNCQHGTIGAHCEKCSEGYYGNAMDGTPDDCLICPCPLPITGNNFATSCEFSPDGQKKSCECKPGYYGDRCEVCAAGFFGSPETIGSTCQPCNCSGNIDIHINGSCDSVTGRCDNCLYNTAGPVCNFCKPWFFGDAVNLKNCQSCACEKCGTSRCDHATGTCECKPNVEGEKCDRCVGNYFGYDSCQGCKPCNCKEASLSSQCDDKDGKCRCKPGVTGTTCDRCAEGFWNYTSEGCTVCSCNEGYSEGVGCDPVTGTCHCLTGVIGEKCDHCPHRWVLVKSEGGCFECDKCTHDLLNRTDEIHAILQPTMDEFESVALSHFSKQRLVYINGQVDKLRPEVETLSQKRIDLGPLEAAVEAFENSVQRNEDDKARAWAKINGTTTANLKIEALDAAEDAIEEAKDAVAGVVDIAQGFDSGNGPKLGISNVELEESLNEAKAILEKVTFDLTNGSMINELRKTINETHVSKANKALEGVMKFKKPIDEQEVALGKLNQRISALGEKIDDLKKYSIDAAKKAGELNSWTKKQKDQEIPKRYAKINELNAAALKTADHTDELIDNVTALLSQSSNNLLLNFTSTKHDYSENSQDLDKILDKQLKPQVIDDLAGRLSLATQHAAQLEQQANQLQMLSATNRDDTKAVQAYNHIVNVLRDALITAEIARNASETADEKSSGLGDKAEKTLENSINLEETASGALQASKNMDIELNRAVNEIQQLNKTKGVLDNDINWVDEKMEKISPEDPDKSVIDSAERTHRTADEILDAVGDTVEDIKEVKDLTKKLVDNEADGNNAVNQTSNFLDEVSAILPKLSDDAQDLSRQPKKISGRGADLKQALMNLRKQIDRARFAANKVTVGVTLQTNSFLELKIPPSLPEQEINNYISLFFKSDVADALLFFLGNENNNKRPKRSIGTGDFIALELDNWQLRLTIDLGDGPTSIISDKKIGGNHWYQAIIERTGKSLRLTVNEESQNKSTISYIKEGLVKGQATVLNIDRSSSKLFVGGVSPEFNRPPAVRNEWYKGRISDVVVGDSVVGLWNFEDQENIKPANIRQELEKPVVSTGCRFNGDGWVALEAKPYMKAMERKSQVLLDFKTFAKEGLLFLSHNSSTYLSIEIREGRIIFQFDLGSGGVYIITPTPFNDGEWHHIEISRLDRRGRLKVDGVDYGEETAPGDNNKLMIPSRFYFGGYPGEHELLQVTNIDFDGCIDQVKFDSAADLNQYSEAFGVKPGCPEKVASVVSFEEGAHGYVLWPNVSQSDNKAMELILRFKTTSTDGLIAYALFDQSSISLRLEEGQLVVYHGSSRLLNTQALNPYNDTEWHVVLVTYDESALKLIVDDSGTYNLSNPPKIRMLHGSLYFGGVPSVIDAEAAIAPKYSGCVSDATLNGVIINFGNLTEIPNAIIGKCVLHPKTLVKPPLRPKLDPSSRPPIVPDEDRTTQAPSGTETPSKTSKIERDDSKECALPLYPAIDANAIESGERLGAAPKSRIEFVNVQLKIKHKYEFSIEVKTNASNSVIFFTANPRSNDYIAVYMKEGKVNYAWDLGSGEAHLESSEIINDDKWHKIVFKRQGESGMLLIDDQIQSEGRSAGNTKSLNVTAPFYVGGISPAVPADKQAALKGVNNTLEGCVRNILLNGHPLHRDKKQKLSFGVIPCTDQYEEGVYIAPEGGYIEQKKQFLVGKDFNIKLEIKPRVLSGVLLAIHGERDYLVLELDYGVLSAKISSGKGSLVNSFVKPIPSSWCDGNWHSVSLSKYKHVVQLGVDSDFSSPTAGDKKKQTLIRSKHPLYIGGHPTLNAPGIDAKKQFVGCIRLISLNNADEPLNLKGAVGNVTLNACPLN</sequence>
<feature type="disulfide bond" evidence="11">
    <location>
        <begin position="1995"/>
        <end position="2004"/>
    </location>
</feature>
<feature type="disulfide bond" evidence="11">
    <location>
        <begin position="1391"/>
        <end position="1403"/>
    </location>
</feature>
<dbReference type="SUPFAM" id="SSF49899">
    <property type="entry name" value="Concanavalin A-like lectins/glucanases"/>
    <property type="match status" value="5"/>
</dbReference>
<keyword evidence="7 11" id="KW-1015">Disulfide bond</keyword>
<keyword evidence="14" id="KW-1133">Transmembrane helix</keyword>
<keyword evidence="12" id="KW-0175">Coiled coil</keyword>
<evidence type="ECO:0000256" key="3">
    <source>
        <dbReference type="ARBA" id="ARBA00022530"/>
    </source>
</evidence>
<evidence type="ECO:0000256" key="2">
    <source>
        <dbReference type="ARBA" id="ARBA00022525"/>
    </source>
</evidence>
<evidence type="ECO:0000259" key="18">
    <source>
        <dbReference type="PROSITE" id="PS51117"/>
    </source>
</evidence>
<dbReference type="PROSITE" id="PS51115">
    <property type="entry name" value="LAMININ_IVA"/>
    <property type="match status" value="1"/>
</dbReference>
<dbReference type="InterPro" id="IPR013320">
    <property type="entry name" value="ConA-like_dom_sf"/>
</dbReference>
<proteinExistence type="predicted"/>
<dbReference type="PROSITE" id="PS01248">
    <property type="entry name" value="EGF_LAM_1"/>
    <property type="match status" value="6"/>
</dbReference>
<feature type="coiled-coil region" evidence="12">
    <location>
        <begin position="2531"/>
        <end position="2558"/>
    </location>
</feature>
<keyword evidence="6" id="KW-0084">Basement membrane</keyword>
<feature type="disulfide bond" evidence="11">
    <location>
        <begin position="483"/>
        <end position="492"/>
    </location>
</feature>
<feature type="domain" description="Laminin G" evidence="15">
    <location>
        <begin position="2890"/>
        <end position="3060"/>
    </location>
</feature>
<dbReference type="Pfam" id="PF02210">
    <property type="entry name" value="Laminin_G_2"/>
    <property type="match status" value="4"/>
</dbReference>
<evidence type="ECO:0000259" key="17">
    <source>
        <dbReference type="PROSITE" id="PS51115"/>
    </source>
</evidence>
<feature type="region of interest" description="Disordered" evidence="13">
    <location>
        <begin position="3245"/>
        <end position="3285"/>
    </location>
</feature>
<evidence type="ECO:0000256" key="13">
    <source>
        <dbReference type="SAM" id="MobiDB-lite"/>
    </source>
</evidence>
<feature type="domain" description="Laminin G" evidence="15">
    <location>
        <begin position="3487"/>
        <end position="3661"/>
    </location>
</feature>
<organism evidence="19 20">
    <name type="scientific">Nesidiocoris tenuis</name>
    <dbReference type="NCBI Taxonomy" id="355587"/>
    <lineage>
        <taxon>Eukaryota</taxon>
        <taxon>Metazoa</taxon>
        <taxon>Ecdysozoa</taxon>
        <taxon>Arthropoda</taxon>
        <taxon>Hexapoda</taxon>
        <taxon>Insecta</taxon>
        <taxon>Pterygota</taxon>
        <taxon>Neoptera</taxon>
        <taxon>Paraneoptera</taxon>
        <taxon>Hemiptera</taxon>
        <taxon>Heteroptera</taxon>
        <taxon>Panheteroptera</taxon>
        <taxon>Cimicomorpha</taxon>
        <taxon>Miridae</taxon>
        <taxon>Dicyphina</taxon>
        <taxon>Nesidiocoris</taxon>
    </lineage>
</organism>
<dbReference type="PROSITE" id="PS50025">
    <property type="entry name" value="LAM_G_DOMAIN"/>
    <property type="match status" value="5"/>
</dbReference>
<evidence type="ECO:0000256" key="8">
    <source>
        <dbReference type="ARBA" id="ARBA00023180"/>
    </source>
</evidence>
<feature type="compositionally biased region" description="Polar residues" evidence="13">
    <location>
        <begin position="3266"/>
        <end position="3278"/>
    </location>
</feature>
<feature type="domain" description="Laminin EGF-like" evidence="16">
    <location>
        <begin position="1391"/>
        <end position="1436"/>
    </location>
</feature>
<dbReference type="Pfam" id="PF00053">
    <property type="entry name" value="EGF_laminin"/>
    <property type="match status" value="18"/>
</dbReference>
<dbReference type="PANTHER" id="PTHR10574">
    <property type="entry name" value="NETRIN/LAMININ-RELATED"/>
    <property type="match status" value="1"/>
</dbReference>
<evidence type="ECO:0000313" key="20">
    <source>
        <dbReference type="Proteomes" id="UP001307889"/>
    </source>
</evidence>
<dbReference type="Gene3D" id="1.10.287.950">
    <property type="entry name" value="Methyl-accepting chemotaxis protein"/>
    <property type="match status" value="1"/>
</dbReference>
<feature type="transmembrane region" description="Helical" evidence="14">
    <location>
        <begin position="21"/>
        <end position="45"/>
    </location>
</feature>
<dbReference type="Pfam" id="PF06009">
    <property type="entry name" value="Laminin_II"/>
    <property type="match status" value="1"/>
</dbReference>
<dbReference type="InterPro" id="IPR056863">
    <property type="entry name" value="LMN_ATRN_NET-like_EGF"/>
</dbReference>
<feature type="disulfide bond" evidence="10">
    <location>
        <begin position="3207"/>
        <end position="3234"/>
    </location>
</feature>
<feature type="disulfide bond" evidence="11">
    <location>
        <begin position="462"/>
        <end position="474"/>
    </location>
</feature>
<evidence type="ECO:0000256" key="7">
    <source>
        <dbReference type="ARBA" id="ARBA00023157"/>
    </source>
</evidence>
<keyword evidence="14" id="KW-0472">Membrane</keyword>
<comment type="caution">
    <text evidence="11">Lacks conserved residue(s) required for the propagation of feature annotation.</text>
</comment>
<dbReference type="InterPro" id="IPR000742">
    <property type="entry name" value="EGF"/>
</dbReference>
<dbReference type="Pfam" id="PF00055">
    <property type="entry name" value="Laminin_N"/>
    <property type="match status" value="1"/>
</dbReference>
<evidence type="ECO:0000313" key="19">
    <source>
        <dbReference type="EMBL" id="BES98612.1"/>
    </source>
</evidence>
<feature type="disulfide bond" evidence="11">
    <location>
        <begin position="1959"/>
        <end position="1973"/>
    </location>
</feature>
<feature type="disulfide bond" evidence="11">
    <location>
        <begin position="1550"/>
        <end position="1559"/>
    </location>
</feature>
<feature type="disulfide bond" evidence="11">
    <location>
        <begin position="575"/>
        <end position="584"/>
    </location>
</feature>
<keyword evidence="4" id="KW-0732">Signal</keyword>
<dbReference type="SMART" id="SM00282">
    <property type="entry name" value="LamG"/>
    <property type="match status" value="5"/>
</dbReference>
<dbReference type="InterPro" id="IPR000034">
    <property type="entry name" value="Laminin_IV"/>
</dbReference>
<feature type="disulfide bond" evidence="11">
    <location>
        <begin position="529"/>
        <end position="538"/>
    </location>
</feature>
<feature type="disulfide bond" evidence="11">
    <location>
        <begin position="1531"/>
        <end position="1548"/>
    </location>
</feature>
<feature type="domain" description="Laminin G" evidence="15">
    <location>
        <begin position="2686"/>
        <end position="2893"/>
    </location>
</feature>
<feature type="domain" description="Laminin EGF-like" evidence="16">
    <location>
        <begin position="1976"/>
        <end position="2022"/>
    </location>
</feature>
<dbReference type="SMART" id="SM00180">
    <property type="entry name" value="EGF_Lam"/>
    <property type="match status" value="22"/>
</dbReference>